<feature type="non-terminal residue" evidence="2">
    <location>
        <position position="220"/>
    </location>
</feature>
<dbReference type="AlphaFoldDB" id="A0A6G0WYB8"/>
<organism evidence="2 3">
    <name type="scientific">Aphis craccivora</name>
    <name type="common">Cowpea aphid</name>
    <dbReference type="NCBI Taxonomy" id="307492"/>
    <lineage>
        <taxon>Eukaryota</taxon>
        <taxon>Metazoa</taxon>
        <taxon>Ecdysozoa</taxon>
        <taxon>Arthropoda</taxon>
        <taxon>Hexapoda</taxon>
        <taxon>Insecta</taxon>
        <taxon>Pterygota</taxon>
        <taxon>Neoptera</taxon>
        <taxon>Paraneoptera</taxon>
        <taxon>Hemiptera</taxon>
        <taxon>Sternorrhyncha</taxon>
        <taxon>Aphidomorpha</taxon>
        <taxon>Aphidoidea</taxon>
        <taxon>Aphididae</taxon>
        <taxon>Aphidini</taxon>
        <taxon>Aphis</taxon>
        <taxon>Aphis</taxon>
    </lineage>
</organism>
<dbReference type="Proteomes" id="UP000478052">
    <property type="component" value="Unassembled WGS sequence"/>
</dbReference>
<reference evidence="2 3" key="1">
    <citation type="submission" date="2019-08" db="EMBL/GenBank/DDBJ databases">
        <title>Whole genome of Aphis craccivora.</title>
        <authorList>
            <person name="Voronova N.V."/>
            <person name="Shulinski R.S."/>
            <person name="Bandarenka Y.V."/>
            <person name="Zhorov D.G."/>
            <person name="Warner D."/>
        </authorList>
    </citation>
    <scope>NUCLEOTIDE SEQUENCE [LARGE SCALE GENOMIC DNA]</scope>
    <source>
        <strain evidence="2">180601</strain>
        <tissue evidence="2">Whole Body</tissue>
    </source>
</reference>
<sequence>MGMYNKEEKQQPSEFKLLPNKSEGQLNTEIGNKELNRSLLNEFNATDSSLIVVDGPLMTIDRTLLADDNNLIAEIGDSHSLADDNNNVSESNFIRQLLQELEKTKTTLSKVQKENDMLKKAREKKTPVMTKTNENIIDHENDVQNKLSKFFTKTQIQYFLQPKKRTQKWENEDIIGAITLRSISPKPYNYLRLTLGYPYLGLSTLRTRVNGKKVPGEKVP</sequence>
<evidence type="ECO:0000313" key="3">
    <source>
        <dbReference type="Proteomes" id="UP000478052"/>
    </source>
</evidence>
<protein>
    <submittedName>
        <fullName evidence="2">Uncharacterized protein</fullName>
    </submittedName>
</protein>
<evidence type="ECO:0000256" key="1">
    <source>
        <dbReference type="SAM" id="Coils"/>
    </source>
</evidence>
<accession>A0A6G0WYB8</accession>
<keyword evidence="3" id="KW-1185">Reference proteome</keyword>
<evidence type="ECO:0000313" key="2">
    <source>
        <dbReference type="EMBL" id="KAF0732551.1"/>
    </source>
</evidence>
<dbReference type="EMBL" id="VUJU01008308">
    <property type="protein sequence ID" value="KAF0732551.1"/>
    <property type="molecule type" value="Genomic_DNA"/>
</dbReference>
<gene>
    <name evidence="2" type="ORF">FWK35_00025591</name>
</gene>
<dbReference type="OrthoDB" id="7331812at2759"/>
<keyword evidence="1" id="KW-0175">Coiled coil</keyword>
<feature type="coiled-coil region" evidence="1">
    <location>
        <begin position="94"/>
        <end position="121"/>
    </location>
</feature>
<name>A0A6G0WYB8_APHCR</name>
<comment type="caution">
    <text evidence="2">The sequence shown here is derived from an EMBL/GenBank/DDBJ whole genome shotgun (WGS) entry which is preliminary data.</text>
</comment>
<proteinExistence type="predicted"/>